<sequence length="293" mass="32276">MVVRTTVSSHLWSSLGWSGTPRTARVLPGVGQPVLLTASLFVASEPPREARRGIVVWPDYGGETSQQRPGARQVEEGTPITAPSVQIPQLVIERAEAAAHILEEPEAPSADQELHEETVAQVIMDIKGKVVVDEDAPPNPPNQPFMEDTFQHVSPPLVETQPRPQGETSRSRTLVDVYDLVLKQQDIINMRDLLFQFVCNQDNNTHHVPTAKPPADQAPALSLEPPEAIVEAVTETEATTTVQPTEQHPEPPIAQPAMLAEVAVNENELPANYPQEDQTKLYKKLFQVINKFI</sequence>
<dbReference type="AlphaFoldDB" id="A0A843TJY8"/>
<accession>A0A843TJY8</accession>
<name>A0A843TJY8_COLES</name>
<evidence type="ECO:0000313" key="2">
    <source>
        <dbReference type="Proteomes" id="UP000652761"/>
    </source>
</evidence>
<organism evidence="1 2">
    <name type="scientific">Colocasia esculenta</name>
    <name type="common">Wild taro</name>
    <name type="synonym">Arum esculentum</name>
    <dbReference type="NCBI Taxonomy" id="4460"/>
    <lineage>
        <taxon>Eukaryota</taxon>
        <taxon>Viridiplantae</taxon>
        <taxon>Streptophyta</taxon>
        <taxon>Embryophyta</taxon>
        <taxon>Tracheophyta</taxon>
        <taxon>Spermatophyta</taxon>
        <taxon>Magnoliopsida</taxon>
        <taxon>Liliopsida</taxon>
        <taxon>Araceae</taxon>
        <taxon>Aroideae</taxon>
        <taxon>Colocasieae</taxon>
        <taxon>Colocasia</taxon>
    </lineage>
</organism>
<evidence type="ECO:0000313" key="1">
    <source>
        <dbReference type="EMBL" id="MQL70407.1"/>
    </source>
</evidence>
<reference evidence="1" key="1">
    <citation type="submission" date="2017-07" db="EMBL/GenBank/DDBJ databases">
        <title>Taro Niue Genome Assembly and Annotation.</title>
        <authorList>
            <person name="Atibalentja N."/>
            <person name="Keating K."/>
            <person name="Fields C.J."/>
        </authorList>
    </citation>
    <scope>NUCLEOTIDE SEQUENCE</scope>
    <source>
        <strain evidence="1">Niue_2</strain>
        <tissue evidence="1">Leaf</tissue>
    </source>
</reference>
<gene>
    <name evidence="1" type="ORF">Taro_002734</name>
</gene>
<dbReference type="EMBL" id="NMUH01000067">
    <property type="protein sequence ID" value="MQL70407.1"/>
    <property type="molecule type" value="Genomic_DNA"/>
</dbReference>
<dbReference type="Proteomes" id="UP000652761">
    <property type="component" value="Unassembled WGS sequence"/>
</dbReference>
<proteinExistence type="predicted"/>
<keyword evidence="2" id="KW-1185">Reference proteome</keyword>
<protein>
    <submittedName>
        <fullName evidence="1">Uncharacterized protein</fullName>
    </submittedName>
</protein>
<comment type="caution">
    <text evidence="1">The sequence shown here is derived from an EMBL/GenBank/DDBJ whole genome shotgun (WGS) entry which is preliminary data.</text>
</comment>